<dbReference type="PANTHER" id="PTHR43214">
    <property type="entry name" value="TWO-COMPONENT RESPONSE REGULATOR"/>
    <property type="match status" value="1"/>
</dbReference>
<keyword evidence="2" id="KW-0238">DNA-binding</keyword>
<dbReference type="InterPro" id="IPR011006">
    <property type="entry name" value="CheY-like_superfamily"/>
</dbReference>
<dbReference type="AlphaFoldDB" id="A0A4R4E6L8"/>
<dbReference type="PROSITE" id="PS50043">
    <property type="entry name" value="HTH_LUXR_2"/>
    <property type="match status" value="1"/>
</dbReference>
<keyword evidence="1 3" id="KW-0597">Phosphoprotein</keyword>
<dbReference type="RefSeq" id="WP_131851367.1">
    <property type="nucleotide sequence ID" value="NZ_SKFH01000007.1"/>
</dbReference>
<dbReference type="InterPro" id="IPR001789">
    <property type="entry name" value="Sig_transdc_resp-reg_receiver"/>
</dbReference>
<dbReference type="GO" id="GO:0006355">
    <property type="term" value="P:regulation of DNA-templated transcription"/>
    <property type="evidence" value="ECO:0007669"/>
    <property type="project" value="InterPro"/>
</dbReference>
<dbReference type="Gene3D" id="3.40.50.2300">
    <property type="match status" value="1"/>
</dbReference>
<dbReference type="PROSITE" id="PS00622">
    <property type="entry name" value="HTH_LUXR_1"/>
    <property type="match status" value="1"/>
</dbReference>
<evidence type="ECO:0000256" key="1">
    <source>
        <dbReference type="ARBA" id="ARBA00022553"/>
    </source>
</evidence>
<accession>A0A4R4E6L8</accession>
<dbReference type="GO" id="GO:0000160">
    <property type="term" value="P:phosphorelay signal transduction system"/>
    <property type="evidence" value="ECO:0007669"/>
    <property type="project" value="InterPro"/>
</dbReference>
<dbReference type="SUPFAM" id="SSF52172">
    <property type="entry name" value="CheY-like"/>
    <property type="match status" value="1"/>
</dbReference>
<dbReference type="InterPro" id="IPR058245">
    <property type="entry name" value="NreC/VraR/RcsB-like_REC"/>
</dbReference>
<dbReference type="EMBL" id="SKFH01000007">
    <property type="protein sequence ID" value="TCZ73348.1"/>
    <property type="molecule type" value="Genomic_DNA"/>
</dbReference>
<dbReference type="InterPro" id="IPR016032">
    <property type="entry name" value="Sig_transdc_resp-reg_C-effctor"/>
</dbReference>
<name>A0A4R4E6L8_9BACT</name>
<dbReference type="Pfam" id="PF00196">
    <property type="entry name" value="GerE"/>
    <property type="match status" value="1"/>
</dbReference>
<sequence length="213" mass="23838">MNRERTTIVLVDDHELLLDGISSILEDRPQVSVLGKATSAEEALPLIARLQPDLVLTDISMGQQSGLWLTKTLGERFPLIRVIVLSMHESTQHISSLLEAGARGYLLKNVKPEELLTAIDRVMKGEQYLQRSIEVAYQRSVRQQQAAGAESRLTPREVEIIRLIVQGLSTPEISKTLFISEFTVETHRKNIGRKTGARTPLTLIKYAQQNGMV</sequence>
<comment type="caution">
    <text evidence="6">The sequence shown here is derived from an EMBL/GenBank/DDBJ whole genome shotgun (WGS) entry which is preliminary data.</text>
</comment>
<keyword evidence="7" id="KW-1185">Reference proteome</keyword>
<evidence type="ECO:0000313" key="7">
    <source>
        <dbReference type="Proteomes" id="UP000295164"/>
    </source>
</evidence>
<dbReference type="PANTHER" id="PTHR43214:SF43">
    <property type="entry name" value="TWO-COMPONENT RESPONSE REGULATOR"/>
    <property type="match status" value="1"/>
</dbReference>
<evidence type="ECO:0000313" key="6">
    <source>
        <dbReference type="EMBL" id="TCZ73348.1"/>
    </source>
</evidence>
<feature type="modified residue" description="4-aspartylphosphate" evidence="3">
    <location>
        <position position="58"/>
    </location>
</feature>
<proteinExistence type="predicted"/>
<dbReference type="PROSITE" id="PS50110">
    <property type="entry name" value="RESPONSE_REGULATORY"/>
    <property type="match status" value="1"/>
</dbReference>
<dbReference type="InterPro" id="IPR000792">
    <property type="entry name" value="Tscrpt_reg_LuxR_C"/>
</dbReference>
<dbReference type="SUPFAM" id="SSF46894">
    <property type="entry name" value="C-terminal effector domain of the bipartite response regulators"/>
    <property type="match status" value="1"/>
</dbReference>
<gene>
    <name evidence="6" type="ORF">E0486_06660</name>
</gene>
<dbReference type="OrthoDB" id="9797341at2"/>
<dbReference type="PRINTS" id="PR00038">
    <property type="entry name" value="HTHLUXR"/>
</dbReference>
<evidence type="ECO:0000259" key="5">
    <source>
        <dbReference type="PROSITE" id="PS50110"/>
    </source>
</evidence>
<evidence type="ECO:0000256" key="2">
    <source>
        <dbReference type="ARBA" id="ARBA00023125"/>
    </source>
</evidence>
<dbReference type="SMART" id="SM00421">
    <property type="entry name" value="HTH_LUXR"/>
    <property type="match status" value="1"/>
</dbReference>
<protein>
    <submittedName>
        <fullName evidence="6">Response regulator transcription factor</fullName>
    </submittedName>
</protein>
<dbReference type="CDD" id="cd17535">
    <property type="entry name" value="REC_NarL-like"/>
    <property type="match status" value="1"/>
</dbReference>
<evidence type="ECO:0000256" key="3">
    <source>
        <dbReference type="PROSITE-ProRule" id="PRU00169"/>
    </source>
</evidence>
<evidence type="ECO:0000259" key="4">
    <source>
        <dbReference type="PROSITE" id="PS50043"/>
    </source>
</evidence>
<dbReference type="GO" id="GO:0003677">
    <property type="term" value="F:DNA binding"/>
    <property type="evidence" value="ECO:0007669"/>
    <property type="project" value="UniProtKB-KW"/>
</dbReference>
<dbReference type="SMART" id="SM00448">
    <property type="entry name" value="REC"/>
    <property type="match status" value="1"/>
</dbReference>
<dbReference type="Pfam" id="PF00072">
    <property type="entry name" value="Response_reg"/>
    <property type="match status" value="1"/>
</dbReference>
<dbReference type="CDD" id="cd06170">
    <property type="entry name" value="LuxR_C_like"/>
    <property type="match status" value="1"/>
</dbReference>
<dbReference type="Proteomes" id="UP000295164">
    <property type="component" value="Unassembled WGS sequence"/>
</dbReference>
<organism evidence="6 7">
    <name type="scientific">Flaviaesturariibacter aridisoli</name>
    <dbReference type="NCBI Taxonomy" id="2545761"/>
    <lineage>
        <taxon>Bacteria</taxon>
        <taxon>Pseudomonadati</taxon>
        <taxon>Bacteroidota</taxon>
        <taxon>Chitinophagia</taxon>
        <taxon>Chitinophagales</taxon>
        <taxon>Chitinophagaceae</taxon>
        <taxon>Flaviaestuariibacter</taxon>
    </lineage>
</organism>
<feature type="domain" description="Response regulatory" evidence="5">
    <location>
        <begin position="7"/>
        <end position="123"/>
    </location>
</feature>
<reference evidence="6 7" key="1">
    <citation type="submission" date="2019-03" db="EMBL/GenBank/DDBJ databases">
        <authorList>
            <person name="Kim M.K.M."/>
        </authorList>
    </citation>
    <scope>NUCLEOTIDE SEQUENCE [LARGE SCALE GENOMIC DNA]</scope>
    <source>
        <strain evidence="6 7">17J68-15</strain>
    </source>
</reference>
<dbReference type="InterPro" id="IPR039420">
    <property type="entry name" value="WalR-like"/>
</dbReference>
<feature type="domain" description="HTH luxR-type" evidence="4">
    <location>
        <begin position="146"/>
        <end position="211"/>
    </location>
</feature>